<dbReference type="InterPro" id="IPR011989">
    <property type="entry name" value="ARM-like"/>
</dbReference>
<gene>
    <name evidence="1" type="ORF">V6N11_027776</name>
</gene>
<keyword evidence="2" id="KW-1185">Reference proteome</keyword>
<dbReference type="PANTHER" id="PTHR10257:SF3">
    <property type="entry name" value="SERINE_THREONINE-PROTEIN PHOSPHATASE 2A 56 KDA REGULATORY SUBUNIT GAMMA ISOFORM"/>
    <property type="match status" value="1"/>
</dbReference>
<reference evidence="1 2" key="1">
    <citation type="journal article" date="2024" name="G3 (Bethesda)">
        <title>Genome assembly of Hibiscus sabdariffa L. provides insights into metabolisms of medicinal natural products.</title>
        <authorList>
            <person name="Kim T."/>
        </authorList>
    </citation>
    <scope>NUCLEOTIDE SEQUENCE [LARGE SCALE GENOMIC DNA]</scope>
    <source>
        <strain evidence="1">TK-2024</strain>
        <tissue evidence="1">Old leaves</tissue>
    </source>
</reference>
<sequence length="109" mass="12796">MEVSERALFLWNNEHIVDLIAQNREVILPIIFEALDWNIQNHWNEVIHGLTENVLKMFVEMDDDLFDKCEAQFAEEKARAREVEEQREMVWKKLADAAAEKGGDHMVTV</sequence>
<dbReference type="InterPro" id="IPR016024">
    <property type="entry name" value="ARM-type_fold"/>
</dbReference>
<comment type="caution">
    <text evidence="1">The sequence shown here is derived from an EMBL/GenBank/DDBJ whole genome shotgun (WGS) entry which is preliminary data.</text>
</comment>
<dbReference type="Pfam" id="PF01603">
    <property type="entry name" value="B56"/>
    <property type="match status" value="1"/>
</dbReference>
<evidence type="ECO:0000313" key="1">
    <source>
        <dbReference type="EMBL" id="KAK8492417.1"/>
    </source>
</evidence>
<accession>A0ABR2AI91</accession>
<organism evidence="1 2">
    <name type="scientific">Hibiscus sabdariffa</name>
    <name type="common">roselle</name>
    <dbReference type="NCBI Taxonomy" id="183260"/>
    <lineage>
        <taxon>Eukaryota</taxon>
        <taxon>Viridiplantae</taxon>
        <taxon>Streptophyta</taxon>
        <taxon>Embryophyta</taxon>
        <taxon>Tracheophyta</taxon>
        <taxon>Spermatophyta</taxon>
        <taxon>Magnoliopsida</taxon>
        <taxon>eudicotyledons</taxon>
        <taxon>Gunneridae</taxon>
        <taxon>Pentapetalae</taxon>
        <taxon>rosids</taxon>
        <taxon>malvids</taxon>
        <taxon>Malvales</taxon>
        <taxon>Malvaceae</taxon>
        <taxon>Malvoideae</taxon>
        <taxon>Hibiscus</taxon>
    </lineage>
</organism>
<dbReference type="InterPro" id="IPR002554">
    <property type="entry name" value="PP2A_B56"/>
</dbReference>
<dbReference type="EMBL" id="JBBPBN010000249">
    <property type="protein sequence ID" value="KAK8492417.1"/>
    <property type="molecule type" value="Genomic_DNA"/>
</dbReference>
<dbReference type="PANTHER" id="PTHR10257">
    <property type="entry name" value="SERINE/THREONINE PROTEIN PHOSPHATASE 2A PP2A REGULATORY SUBUNIT B"/>
    <property type="match status" value="1"/>
</dbReference>
<name>A0ABR2AI91_9ROSI</name>
<dbReference type="SUPFAM" id="SSF48371">
    <property type="entry name" value="ARM repeat"/>
    <property type="match status" value="1"/>
</dbReference>
<protein>
    <submittedName>
        <fullName evidence="1">Uncharacterized protein</fullName>
    </submittedName>
</protein>
<dbReference type="Gene3D" id="1.25.10.10">
    <property type="entry name" value="Leucine-rich Repeat Variant"/>
    <property type="match status" value="1"/>
</dbReference>
<evidence type="ECO:0000313" key="2">
    <source>
        <dbReference type="Proteomes" id="UP001396334"/>
    </source>
</evidence>
<proteinExistence type="predicted"/>
<dbReference type="Proteomes" id="UP001396334">
    <property type="component" value="Unassembled WGS sequence"/>
</dbReference>